<dbReference type="AlphaFoldDB" id="A0A2T1GM48"/>
<evidence type="ECO:0000313" key="2">
    <source>
        <dbReference type="EMBL" id="PSB58979.1"/>
    </source>
</evidence>
<dbReference type="Proteomes" id="UP000238937">
    <property type="component" value="Unassembled WGS sequence"/>
</dbReference>
<accession>A0A2T1GM48</accession>
<feature type="compositionally biased region" description="Basic and acidic residues" evidence="1">
    <location>
        <begin position="49"/>
        <end position="62"/>
    </location>
</feature>
<proteinExistence type="predicted"/>
<gene>
    <name evidence="2" type="ORF">C7B77_02740</name>
</gene>
<dbReference type="EMBL" id="PVWO01000018">
    <property type="protein sequence ID" value="PSB58979.1"/>
    <property type="molecule type" value="Genomic_DNA"/>
</dbReference>
<organism evidence="2 3">
    <name type="scientific">Chamaesiphon polymorphus CCALA 037</name>
    <dbReference type="NCBI Taxonomy" id="2107692"/>
    <lineage>
        <taxon>Bacteria</taxon>
        <taxon>Bacillati</taxon>
        <taxon>Cyanobacteriota</taxon>
        <taxon>Cyanophyceae</taxon>
        <taxon>Gomontiellales</taxon>
        <taxon>Chamaesiphonaceae</taxon>
        <taxon>Chamaesiphon</taxon>
    </lineage>
</organism>
<keyword evidence="3" id="KW-1185">Reference proteome</keyword>
<reference evidence="2 3" key="1">
    <citation type="submission" date="2018-03" db="EMBL/GenBank/DDBJ databases">
        <title>The ancient ancestry and fast evolution of plastids.</title>
        <authorList>
            <person name="Moore K.R."/>
            <person name="Magnabosco C."/>
            <person name="Momper L."/>
            <person name="Gold D.A."/>
            <person name="Bosak T."/>
            <person name="Fournier G.P."/>
        </authorList>
    </citation>
    <scope>NUCLEOTIDE SEQUENCE [LARGE SCALE GENOMIC DNA]</scope>
    <source>
        <strain evidence="2 3">CCALA 037</strain>
    </source>
</reference>
<feature type="region of interest" description="Disordered" evidence="1">
    <location>
        <begin position="41"/>
        <end position="62"/>
    </location>
</feature>
<sequence length="62" mass="7473">MFVILFNIFSKLYSKKRLSRNCSIDTRQRVWTIESHSFDRSRFRSNPRSKTDSIEKAAFCEH</sequence>
<comment type="caution">
    <text evidence="2">The sequence shown here is derived from an EMBL/GenBank/DDBJ whole genome shotgun (WGS) entry which is preliminary data.</text>
</comment>
<evidence type="ECO:0000313" key="3">
    <source>
        <dbReference type="Proteomes" id="UP000238937"/>
    </source>
</evidence>
<evidence type="ECO:0000256" key="1">
    <source>
        <dbReference type="SAM" id="MobiDB-lite"/>
    </source>
</evidence>
<protein>
    <submittedName>
        <fullName evidence="2">Uncharacterized protein</fullName>
    </submittedName>
</protein>
<name>A0A2T1GM48_9CYAN</name>